<evidence type="ECO:0000313" key="1">
    <source>
        <dbReference type="EMBL" id="UUO14694.1"/>
    </source>
</evidence>
<keyword evidence="2" id="KW-1185">Reference proteome</keyword>
<reference evidence="1" key="1">
    <citation type="submission" date="2022-06" db="EMBL/GenBank/DDBJ databases">
        <title>Nostosin G and Spiroidesin B from the Cyanobacterium Dolichospermum sp. NIES-1697.</title>
        <authorList>
            <person name="Phan C.-S."/>
            <person name="Mehjabin J.J."/>
            <person name="Anas A.R.J."/>
            <person name="Hayasaka M."/>
            <person name="Onoki R."/>
            <person name="Wang J."/>
            <person name="Umezawa T."/>
            <person name="Washio K."/>
            <person name="Morikawa M."/>
            <person name="Okino T."/>
        </authorList>
    </citation>
    <scope>NUCLEOTIDE SEQUENCE</scope>
    <source>
        <strain evidence="1">NIES-1697</strain>
    </source>
</reference>
<proteinExistence type="predicted"/>
<dbReference type="EMBL" id="CP099464">
    <property type="protein sequence ID" value="UUO14694.1"/>
    <property type="molecule type" value="Genomic_DNA"/>
</dbReference>
<organism evidence="1 2">
    <name type="scientific">Dolichospermum heterosporum TAC447</name>
    <dbReference type="NCBI Taxonomy" id="747523"/>
    <lineage>
        <taxon>Bacteria</taxon>
        <taxon>Bacillati</taxon>
        <taxon>Cyanobacteriota</taxon>
        <taxon>Cyanophyceae</taxon>
        <taxon>Nostocales</taxon>
        <taxon>Aphanizomenonaceae</taxon>
        <taxon>Dolichospermum</taxon>
        <taxon>Dolichospermum heterosporum</taxon>
    </lineage>
</organism>
<evidence type="ECO:0000313" key="2">
    <source>
        <dbReference type="Proteomes" id="UP001057561"/>
    </source>
</evidence>
<dbReference type="Proteomes" id="UP001057561">
    <property type="component" value="Chromosome"/>
</dbReference>
<accession>A0ABY5LV66</accession>
<protein>
    <submittedName>
        <fullName evidence="1">Uncharacterized protein</fullName>
    </submittedName>
</protein>
<dbReference type="RefSeq" id="WP_193964806.1">
    <property type="nucleotide sequence ID" value="NZ_CP099464.1"/>
</dbReference>
<name>A0ABY5LV66_9CYAN</name>
<sequence length="55" mass="6351">MSINLQLAEGQIYKEIIKSPIIYRGDHSKVRAKDHNGIKVILEKLSDWFIRKSGI</sequence>
<gene>
    <name evidence="1" type="ORF">NG743_22120</name>
</gene>